<dbReference type="SUPFAM" id="SSF57903">
    <property type="entry name" value="FYVE/PHD zinc finger"/>
    <property type="match status" value="2"/>
</dbReference>
<evidence type="ECO:0000259" key="15">
    <source>
        <dbReference type="PROSITE" id="PS51184"/>
    </source>
</evidence>
<dbReference type="InterPro" id="IPR011011">
    <property type="entry name" value="Znf_FYVE_PHD"/>
</dbReference>
<evidence type="ECO:0000256" key="13">
    <source>
        <dbReference type="SAM" id="MobiDB-lite"/>
    </source>
</evidence>
<comment type="subcellular location">
    <subcellularLocation>
        <location evidence="1">Nucleus</location>
    </subcellularLocation>
</comment>
<protein>
    <submittedName>
        <fullName evidence="16">Uncharacterized protein</fullName>
    </submittedName>
</protein>
<dbReference type="Proteomes" id="UP000663872">
    <property type="component" value="Unassembled WGS sequence"/>
</dbReference>
<dbReference type="Pfam" id="PF02373">
    <property type="entry name" value="JmjC"/>
    <property type="match status" value="1"/>
</dbReference>
<evidence type="ECO:0000256" key="9">
    <source>
        <dbReference type="ARBA" id="ARBA00023015"/>
    </source>
</evidence>
<evidence type="ECO:0000256" key="2">
    <source>
        <dbReference type="ARBA" id="ARBA00022723"/>
    </source>
</evidence>
<accession>A0A818J8G8</accession>
<feature type="region of interest" description="Disordered" evidence="13">
    <location>
        <begin position="680"/>
        <end position="711"/>
    </location>
</feature>
<comment type="caution">
    <text evidence="16">The sequence shown here is derived from an EMBL/GenBank/DDBJ whole genome shotgun (WGS) entry which is preliminary data.</text>
</comment>
<keyword evidence="2" id="KW-0479">Metal-binding</keyword>
<evidence type="ECO:0000256" key="3">
    <source>
        <dbReference type="ARBA" id="ARBA00022771"/>
    </source>
</evidence>
<keyword evidence="5" id="KW-0156">Chromatin regulator</keyword>
<evidence type="ECO:0000259" key="14">
    <source>
        <dbReference type="PROSITE" id="PS50016"/>
    </source>
</evidence>
<dbReference type="PROSITE" id="PS01359">
    <property type="entry name" value="ZF_PHD_1"/>
    <property type="match status" value="2"/>
</dbReference>
<dbReference type="Pfam" id="PF00628">
    <property type="entry name" value="PHD"/>
    <property type="match status" value="2"/>
</dbReference>
<keyword evidence="9" id="KW-0805">Transcription regulation</keyword>
<keyword evidence="3 12" id="KW-0863">Zinc-finger</keyword>
<feature type="domain" description="PHD-type" evidence="14">
    <location>
        <begin position="16"/>
        <end position="109"/>
    </location>
</feature>
<feature type="region of interest" description="Disordered" evidence="13">
    <location>
        <begin position="116"/>
        <end position="136"/>
    </location>
</feature>
<dbReference type="PROSITE" id="PS51184">
    <property type="entry name" value="JMJC"/>
    <property type="match status" value="1"/>
</dbReference>
<dbReference type="EMBL" id="CAJNYT010003177">
    <property type="protein sequence ID" value="CAF3534222.1"/>
    <property type="molecule type" value="Genomic_DNA"/>
</dbReference>
<dbReference type="SMART" id="SM00249">
    <property type="entry name" value="PHD"/>
    <property type="match status" value="2"/>
</dbReference>
<feature type="region of interest" description="Disordered" evidence="13">
    <location>
        <begin position="314"/>
        <end position="333"/>
    </location>
</feature>
<gene>
    <name evidence="16" type="ORF">GRG538_LOCUS19430</name>
</gene>
<organism evidence="16 17">
    <name type="scientific">Rotaria socialis</name>
    <dbReference type="NCBI Taxonomy" id="392032"/>
    <lineage>
        <taxon>Eukaryota</taxon>
        <taxon>Metazoa</taxon>
        <taxon>Spiralia</taxon>
        <taxon>Gnathifera</taxon>
        <taxon>Rotifera</taxon>
        <taxon>Eurotatoria</taxon>
        <taxon>Bdelloidea</taxon>
        <taxon>Philodinida</taxon>
        <taxon>Philodinidae</taxon>
        <taxon>Rotaria</taxon>
    </lineage>
</organism>
<evidence type="ECO:0000256" key="5">
    <source>
        <dbReference type="ARBA" id="ARBA00022853"/>
    </source>
</evidence>
<evidence type="ECO:0000256" key="10">
    <source>
        <dbReference type="ARBA" id="ARBA00023163"/>
    </source>
</evidence>
<evidence type="ECO:0000256" key="6">
    <source>
        <dbReference type="ARBA" id="ARBA00022964"/>
    </source>
</evidence>
<evidence type="ECO:0000256" key="7">
    <source>
        <dbReference type="ARBA" id="ARBA00023002"/>
    </source>
</evidence>
<dbReference type="SUPFAM" id="SSF51197">
    <property type="entry name" value="Clavaminate synthase-like"/>
    <property type="match status" value="1"/>
</dbReference>
<reference evidence="16" key="1">
    <citation type="submission" date="2021-02" db="EMBL/GenBank/DDBJ databases">
        <authorList>
            <person name="Nowell W R."/>
        </authorList>
    </citation>
    <scope>NUCLEOTIDE SEQUENCE</scope>
</reference>
<keyword evidence="6" id="KW-0223">Dioxygenase</keyword>
<dbReference type="Gene3D" id="1.20.58.1360">
    <property type="match status" value="1"/>
</dbReference>
<dbReference type="GO" id="GO:0008270">
    <property type="term" value="F:zinc ion binding"/>
    <property type="evidence" value="ECO:0007669"/>
    <property type="project" value="UniProtKB-KW"/>
</dbReference>
<dbReference type="InterPro" id="IPR001965">
    <property type="entry name" value="Znf_PHD"/>
</dbReference>
<dbReference type="InterPro" id="IPR050690">
    <property type="entry name" value="JHDM1_Histone_Demethylase"/>
</dbReference>
<proteinExistence type="predicted"/>
<dbReference type="AlphaFoldDB" id="A0A818J8G8"/>
<keyword evidence="4" id="KW-0862">Zinc</keyword>
<dbReference type="InterPro" id="IPR013083">
    <property type="entry name" value="Znf_RING/FYVE/PHD"/>
</dbReference>
<evidence type="ECO:0000313" key="16">
    <source>
        <dbReference type="EMBL" id="CAF3534222.1"/>
    </source>
</evidence>
<dbReference type="GO" id="GO:0005634">
    <property type="term" value="C:nucleus"/>
    <property type="evidence" value="ECO:0007669"/>
    <property type="project" value="UniProtKB-SubCell"/>
</dbReference>
<dbReference type="GO" id="GO:0006325">
    <property type="term" value="P:chromatin organization"/>
    <property type="evidence" value="ECO:0007669"/>
    <property type="project" value="UniProtKB-KW"/>
</dbReference>
<name>A0A818J8G8_9BILA</name>
<dbReference type="Gene3D" id="3.30.40.10">
    <property type="entry name" value="Zinc/RING finger domain, C3HC4 (zinc finger)"/>
    <property type="match status" value="1"/>
</dbReference>
<dbReference type="GO" id="GO:0051213">
    <property type="term" value="F:dioxygenase activity"/>
    <property type="evidence" value="ECO:0007669"/>
    <property type="project" value="UniProtKB-KW"/>
</dbReference>
<dbReference type="PROSITE" id="PS50016">
    <property type="entry name" value="ZF_PHD_2"/>
    <property type="match status" value="1"/>
</dbReference>
<evidence type="ECO:0000313" key="17">
    <source>
        <dbReference type="Proteomes" id="UP000663872"/>
    </source>
</evidence>
<dbReference type="InterPro" id="IPR019787">
    <property type="entry name" value="Znf_PHD-finger"/>
</dbReference>
<evidence type="ECO:0000256" key="11">
    <source>
        <dbReference type="ARBA" id="ARBA00023242"/>
    </source>
</evidence>
<keyword evidence="11" id="KW-0539">Nucleus</keyword>
<dbReference type="InterPro" id="IPR019786">
    <property type="entry name" value="Zinc_finger_PHD-type_CS"/>
</dbReference>
<evidence type="ECO:0000256" key="4">
    <source>
        <dbReference type="ARBA" id="ARBA00022833"/>
    </source>
</evidence>
<dbReference type="SMART" id="SM00558">
    <property type="entry name" value="JmjC"/>
    <property type="match status" value="1"/>
</dbReference>
<evidence type="ECO:0000256" key="1">
    <source>
        <dbReference type="ARBA" id="ARBA00004123"/>
    </source>
</evidence>
<dbReference type="PANTHER" id="PTHR23123">
    <property type="entry name" value="PHD/F-BOX CONTAINING PROTEIN"/>
    <property type="match status" value="1"/>
</dbReference>
<keyword evidence="7" id="KW-0560">Oxidoreductase</keyword>
<dbReference type="Gene3D" id="2.60.120.650">
    <property type="entry name" value="Cupin"/>
    <property type="match status" value="1"/>
</dbReference>
<dbReference type="InterPro" id="IPR003347">
    <property type="entry name" value="JmjC_dom"/>
</dbReference>
<sequence length="842" mass="96394">MSRQDLSSNNDNNNERRYCICQKREDELNEQDDNDDFMIECDGCNGWFHGKCVSLADRIADELNEQDDNDDFMIECDGCNGWFHGKCVSLADRIADDIEKYFCVECSKNYGPSIFKPKQNQHRRDYSDGNAEQKPVQSGTKDFIKQLKRKTFLDCEPVIVRVKGDQLTSEYLLANGFTKPILISSRDGLELTLPDRTITLQEINKLIGPEQHVDIIDCEKQVIYKMSFNDYAEYFESYDRNKIYNVLSLEVSNTKLGESVIIPKIVRDLSWATIGVWPDKKKSEKCDGNVEAKGLKNKNAWPLESPLAKFKRRTISSSGDTDQSDDDEDLKSNHFENFDRPEVAKYCLISPQSSYTDFHIDFGGSSVWYSIVRGEKIFYLIEPTDENLQKYADWSNSPNESETFLGDCVSHCYKMHIREGNTILLPPGWIHAVYTVTDSLVFGGNFLQSMGVDMQLRIYELERLAKVPHKFKYPLFETYHWYAAKHFYDKLREYNHLNSSAISPILQQASESIIYNMNRWLTVDRRYQIRNRYIIPKGINCEKLLRDLSRELELAKTRCGSSNQETLPSKTTITSSNKIVSPIDNRREFIQFGDNKINVKCRRLSPVSEAKESIVGHEVKIAMKSKIDEDRKGNLLGKIQKKKFGRPLSSVKQKNNSSESVNPSRISYKLDLKAKRQHFTQHSHVQSLKNRKETRNDMNNSLKSGKMPVDDIESHDTTARLYNITPDGLASFVTKSVIDKSINIKQEHQSVKQKLSLLKKSKFKSSDIDKKFTKKLKIELKKPSTGTNASEILPSITSQAALPTKKPVLPSTPIPKKVNSADRLGKILKIADSIKSRGGILT</sequence>
<keyword evidence="8" id="KW-0408">Iron</keyword>
<keyword evidence="10" id="KW-0804">Transcription</keyword>
<dbReference type="Pfam" id="PF17811">
    <property type="entry name" value="JHD"/>
    <property type="match status" value="1"/>
</dbReference>
<evidence type="ECO:0000256" key="12">
    <source>
        <dbReference type="PROSITE-ProRule" id="PRU00146"/>
    </source>
</evidence>
<dbReference type="InterPro" id="IPR041070">
    <property type="entry name" value="JHD"/>
</dbReference>
<feature type="domain" description="JmjC" evidence="15">
    <location>
        <begin position="299"/>
        <end position="463"/>
    </location>
</feature>
<evidence type="ECO:0000256" key="8">
    <source>
        <dbReference type="ARBA" id="ARBA00023004"/>
    </source>
</evidence>